<accession>A0A2U9IW78</accession>
<dbReference type="KEGG" id="mhk:DFR87_12170"/>
<dbReference type="STRING" id="1293036.GCA_001315825_02186"/>
<reference evidence="3" key="2">
    <citation type="submission" date="2020-03" db="EMBL/GenBank/DDBJ databases">
        <title>Complete Genome Sequences of Extremely Thermoacidophilic, Metal-Mobilizing Type-Strain Members of the Archaeal Family Sulfolobaceae: Acidianus brierleyi DSM-1651T, Acidianus sulfidivorans DSM-18786T, Metallosphaera hakonensis DSM-7519T, and Metallosphaera prunae DSM-10039T.</title>
        <authorList>
            <person name="Counts J.A."/>
            <person name="Kelly R.M."/>
        </authorList>
    </citation>
    <scope>NUCLEOTIDE SEQUENCE [LARGE SCALE GENOMIC DNA]</scope>
    <source>
        <strain evidence="3">HO1-1</strain>
    </source>
</reference>
<sequence>MLRYFDTSVILLSILNDPRRDEGLKYLKQGGLTSELGLVELVSYLSRNLNEDPLPYAIKIINTFNIKIMNINGLRLSPFGDLTEVAHLAINVSRQVKLRTLDLLHLTYALLLNVDEIITADKEFIKAEKFLKERNITLNIVK</sequence>
<dbReference type="EMBL" id="CP029287">
    <property type="protein sequence ID" value="AWS00310.1"/>
    <property type="molecule type" value="Genomic_DNA"/>
</dbReference>
<reference evidence="2 3" key="1">
    <citation type="submission" date="2018-05" db="EMBL/GenBank/DDBJ databases">
        <title>Complete Genome Sequences of Extremely Thermoacidophilic, Metal-Mobilizing Type-Strain Members of the Archaeal Family Sulfolobaceae: Acidianus brierleyi DSM-1651T, Acidianus sulfidivorans DSM-18786T, Metallosphaera hakonensis DSM-7519T, and Metallosphaera prunae DSM-10039T.</title>
        <authorList>
            <person name="Counts J.A."/>
            <person name="Kelly R.M."/>
        </authorList>
    </citation>
    <scope>NUCLEOTIDE SEQUENCE [LARGE SCALE GENOMIC DNA]</scope>
    <source>
        <strain evidence="2 3">HO1-1</strain>
    </source>
</reference>
<evidence type="ECO:0000313" key="2">
    <source>
        <dbReference type="EMBL" id="AWS00310.1"/>
    </source>
</evidence>
<name>A0A2U9IW78_9CREN</name>
<dbReference type="AlphaFoldDB" id="A0A2U9IW78"/>
<evidence type="ECO:0000313" key="3">
    <source>
        <dbReference type="Proteomes" id="UP000247586"/>
    </source>
</evidence>
<dbReference type="InterPro" id="IPR029060">
    <property type="entry name" value="PIN-like_dom_sf"/>
</dbReference>
<evidence type="ECO:0000259" key="1">
    <source>
        <dbReference type="Pfam" id="PF01850"/>
    </source>
</evidence>
<reference evidence="3" key="3">
    <citation type="submission" date="2020-03" db="EMBL/GenBank/DDBJ databases">
        <title>Sequencing and Assembly of Multiple Reported Metal-Biooxidizing Members of the Extremely Thermoacidophilic Archaeal Family Sulfolobaceae.</title>
        <authorList>
            <person name="Counts J.A."/>
            <person name="Kelly R.M."/>
        </authorList>
    </citation>
    <scope>NUCLEOTIDE SEQUENCE [LARGE SCALE GENOMIC DNA]</scope>
    <source>
        <strain evidence="3">HO1-1</strain>
    </source>
</reference>
<dbReference type="Pfam" id="PF01850">
    <property type="entry name" value="PIN"/>
    <property type="match status" value="1"/>
</dbReference>
<dbReference type="Proteomes" id="UP000247586">
    <property type="component" value="Chromosome"/>
</dbReference>
<proteinExistence type="predicted"/>
<dbReference type="InterPro" id="IPR002716">
    <property type="entry name" value="PIN_dom"/>
</dbReference>
<gene>
    <name evidence="2" type="ORF">DFR87_12170</name>
</gene>
<keyword evidence="3" id="KW-1185">Reference proteome</keyword>
<protein>
    <recommendedName>
        <fullName evidence="1">PIN domain-containing protein</fullName>
    </recommendedName>
</protein>
<organism evidence="2 3">
    <name type="scientific">Metallosphaera hakonensis JCM 8857 = DSM 7519</name>
    <dbReference type="NCBI Taxonomy" id="1293036"/>
    <lineage>
        <taxon>Archaea</taxon>
        <taxon>Thermoproteota</taxon>
        <taxon>Thermoprotei</taxon>
        <taxon>Sulfolobales</taxon>
        <taxon>Sulfolobaceae</taxon>
        <taxon>Metallosphaera</taxon>
    </lineage>
</organism>
<dbReference type="Gene3D" id="3.40.50.1010">
    <property type="entry name" value="5'-nuclease"/>
    <property type="match status" value="1"/>
</dbReference>
<feature type="domain" description="PIN" evidence="1">
    <location>
        <begin position="4"/>
        <end position="128"/>
    </location>
</feature>
<dbReference type="SUPFAM" id="SSF88723">
    <property type="entry name" value="PIN domain-like"/>
    <property type="match status" value="1"/>
</dbReference>